<comment type="caution">
    <text evidence="3">The sequence shown here is derived from an EMBL/GenBank/DDBJ whole genome shotgun (WGS) entry which is preliminary data.</text>
</comment>
<dbReference type="OrthoDB" id="679295at2"/>
<dbReference type="Pfam" id="PF19762">
    <property type="entry name" value="DUF6249"/>
    <property type="match status" value="1"/>
</dbReference>
<evidence type="ECO:0000313" key="4">
    <source>
        <dbReference type="Proteomes" id="UP000276282"/>
    </source>
</evidence>
<evidence type="ECO:0000256" key="1">
    <source>
        <dbReference type="SAM" id="Phobius"/>
    </source>
</evidence>
<feature type="transmembrane region" description="Helical" evidence="1">
    <location>
        <begin position="57"/>
        <end position="82"/>
    </location>
</feature>
<keyword evidence="1" id="KW-0472">Membrane</keyword>
<proteinExistence type="predicted"/>
<reference evidence="3 4" key="1">
    <citation type="submission" date="2018-10" db="EMBL/GenBank/DDBJ databases">
        <title>Genomic Encyclopedia of Archaeal and Bacterial Type Strains, Phase II (KMG-II): from individual species to whole genera.</title>
        <authorList>
            <person name="Goeker M."/>
        </authorList>
    </citation>
    <scope>NUCLEOTIDE SEQUENCE [LARGE SCALE GENOMIC DNA]</scope>
    <source>
        <strain evidence="3 4">DSM 19839</strain>
    </source>
</reference>
<accession>A0A495P544</accession>
<keyword evidence="4" id="KW-1185">Reference proteome</keyword>
<evidence type="ECO:0000313" key="3">
    <source>
        <dbReference type="EMBL" id="RKS45105.1"/>
    </source>
</evidence>
<organism evidence="3 4">
    <name type="scientific">Gillisia mitskevichiae</name>
    <dbReference type="NCBI Taxonomy" id="270921"/>
    <lineage>
        <taxon>Bacteria</taxon>
        <taxon>Pseudomonadati</taxon>
        <taxon>Bacteroidota</taxon>
        <taxon>Flavobacteriia</taxon>
        <taxon>Flavobacteriales</taxon>
        <taxon>Flavobacteriaceae</taxon>
        <taxon>Gillisia</taxon>
    </lineage>
</organism>
<dbReference type="AlphaFoldDB" id="A0A495P544"/>
<sequence length="116" mass="12838">MGSEVIILPIIFGVLFGMFYLYISARNRERLALIEKGGDASIFYSSSKRVTPIWKVIVLNLGLLLMGIGIGIFFANILTYNLNVDEDVAFPGTIFLMAGISLLVGFFLTKRLNKDA</sequence>
<name>A0A495P544_9FLAO</name>
<dbReference type="Proteomes" id="UP000276282">
    <property type="component" value="Unassembled WGS sequence"/>
</dbReference>
<keyword evidence="1" id="KW-0812">Transmembrane</keyword>
<feature type="transmembrane region" description="Helical" evidence="1">
    <location>
        <begin position="6"/>
        <end position="23"/>
    </location>
</feature>
<feature type="transmembrane region" description="Helical" evidence="1">
    <location>
        <begin position="88"/>
        <end position="108"/>
    </location>
</feature>
<gene>
    <name evidence="3" type="ORF">BC962_2780</name>
</gene>
<keyword evidence="1" id="KW-1133">Transmembrane helix</keyword>
<feature type="domain" description="DUF6249" evidence="2">
    <location>
        <begin position="7"/>
        <end position="110"/>
    </location>
</feature>
<dbReference type="RefSeq" id="WP_121346569.1">
    <property type="nucleotide sequence ID" value="NZ_RBLG01000004.1"/>
</dbReference>
<dbReference type="EMBL" id="RBLG01000004">
    <property type="protein sequence ID" value="RKS45105.1"/>
    <property type="molecule type" value="Genomic_DNA"/>
</dbReference>
<protein>
    <recommendedName>
        <fullName evidence="2">DUF6249 domain-containing protein</fullName>
    </recommendedName>
</protein>
<dbReference type="InterPro" id="IPR046216">
    <property type="entry name" value="DUF6249"/>
</dbReference>
<evidence type="ECO:0000259" key="2">
    <source>
        <dbReference type="Pfam" id="PF19762"/>
    </source>
</evidence>